<dbReference type="PROSITE" id="PS50928">
    <property type="entry name" value="ABC_TM1"/>
    <property type="match status" value="1"/>
</dbReference>
<proteinExistence type="inferred from homology"/>
<reference evidence="10" key="1">
    <citation type="submission" date="2009-09" db="EMBL/GenBank/DDBJ databases">
        <title>The complete chromosome of Sebaldella termitidis ATCC 33386.</title>
        <authorList>
            <consortium name="US DOE Joint Genome Institute (JGI-PGF)"/>
            <person name="Lucas S."/>
            <person name="Copeland A."/>
            <person name="Lapidus A."/>
            <person name="Glavina del Rio T."/>
            <person name="Dalin E."/>
            <person name="Tice H."/>
            <person name="Bruce D."/>
            <person name="Goodwin L."/>
            <person name="Pitluck S."/>
            <person name="Kyrpides N."/>
            <person name="Mavromatis K."/>
            <person name="Ivanova N."/>
            <person name="Mikhailova N."/>
            <person name="Sims D."/>
            <person name="Meincke L."/>
            <person name="Brettin T."/>
            <person name="Detter J.C."/>
            <person name="Han C."/>
            <person name="Larimer F."/>
            <person name="Land M."/>
            <person name="Hauser L."/>
            <person name="Markowitz V."/>
            <person name="Cheng J.F."/>
            <person name="Hugenholtz P."/>
            <person name="Woyke T."/>
            <person name="Wu D."/>
            <person name="Eisen J.A."/>
        </authorList>
    </citation>
    <scope>NUCLEOTIDE SEQUENCE [LARGE SCALE GENOMIC DNA]</scope>
    <source>
        <strain evidence="10">ATCC 33386 / NCTC 11300</strain>
    </source>
</reference>
<feature type="transmembrane region" description="Helical" evidence="7">
    <location>
        <begin position="76"/>
        <end position="97"/>
    </location>
</feature>
<dbReference type="CDD" id="cd06261">
    <property type="entry name" value="TM_PBP2"/>
    <property type="match status" value="1"/>
</dbReference>
<dbReference type="eggNOG" id="COG1175">
    <property type="taxonomic scope" value="Bacteria"/>
</dbReference>
<evidence type="ECO:0000256" key="2">
    <source>
        <dbReference type="ARBA" id="ARBA00022448"/>
    </source>
</evidence>
<accession>D1AI00</accession>
<evidence type="ECO:0000256" key="6">
    <source>
        <dbReference type="ARBA" id="ARBA00023136"/>
    </source>
</evidence>
<reference evidence="9 10" key="2">
    <citation type="journal article" date="2010" name="Stand. Genomic Sci.">
        <title>Complete genome sequence of Sebaldella termitidis type strain (NCTC 11300).</title>
        <authorList>
            <person name="Harmon-Smith M."/>
            <person name="Celia L."/>
            <person name="Chertkov O."/>
            <person name="Lapidus A."/>
            <person name="Copeland A."/>
            <person name="Glavina Del Rio T."/>
            <person name="Nolan M."/>
            <person name="Lucas S."/>
            <person name="Tice H."/>
            <person name="Cheng J.F."/>
            <person name="Han C."/>
            <person name="Detter J.C."/>
            <person name="Bruce D."/>
            <person name="Goodwin L."/>
            <person name="Pitluck S."/>
            <person name="Pati A."/>
            <person name="Liolios K."/>
            <person name="Ivanova N."/>
            <person name="Mavromatis K."/>
            <person name="Mikhailova N."/>
            <person name="Chen A."/>
            <person name="Palaniappan K."/>
            <person name="Land M."/>
            <person name="Hauser L."/>
            <person name="Chang Y.J."/>
            <person name="Jeffries C.D."/>
            <person name="Brettin T."/>
            <person name="Goker M."/>
            <person name="Beck B."/>
            <person name="Bristow J."/>
            <person name="Eisen J.A."/>
            <person name="Markowitz V."/>
            <person name="Hugenholtz P."/>
            <person name="Kyrpides N.C."/>
            <person name="Klenk H.P."/>
            <person name="Chen F."/>
        </authorList>
    </citation>
    <scope>NUCLEOTIDE SEQUENCE [LARGE SCALE GENOMIC DNA]</scope>
    <source>
        <strain evidence="10">ATCC 33386 / NCTC 11300</strain>
    </source>
</reference>
<dbReference type="Proteomes" id="UP000000845">
    <property type="component" value="Chromosome"/>
</dbReference>
<evidence type="ECO:0000256" key="3">
    <source>
        <dbReference type="ARBA" id="ARBA00022475"/>
    </source>
</evidence>
<feature type="transmembrane region" description="Helical" evidence="7">
    <location>
        <begin position="12"/>
        <end position="37"/>
    </location>
</feature>
<keyword evidence="2 7" id="KW-0813">Transport</keyword>
<name>D1AI00_SEBTE</name>
<evidence type="ECO:0000256" key="4">
    <source>
        <dbReference type="ARBA" id="ARBA00022692"/>
    </source>
</evidence>
<keyword evidence="6 7" id="KW-0472">Membrane</keyword>
<dbReference type="Gene3D" id="1.10.3720.10">
    <property type="entry name" value="MetI-like"/>
    <property type="match status" value="1"/>
</dbReference>
<dbReference type="AlphaFoldDB" id="D1AI00"/>
<dbReference type="RefSeq" id="WP_012860980.1">
    <property type="nucleotide sequence ID" value="NC_013517.1"/>
</dbReference>
<evidence type="ECO:0000256" key="7">
    <source>
        <dbReference type="RuleBase" id="RU363032"/>
    </source>
</evidence>
<dbReference type="PANTHER" id="PTHR43227">
    <property type="entry name" value="BLL4140 PROTEIN"/>
    <property type="match status" value="1"/>
</dbReference>
<dbReference type="InterPro" id="IPR035906">
    <property type="entry name" value="MetI-like_sf"/>
</dbReference>
<keyword evidence="3" id="KW-1003">Cell membrane</keyword>
<protein>
    <submittedName>
        <fullName evidence="9">Binding-protein-dependent transport systems inner membrane component</fullName>
    </submittedName>
</protein>
<dbReference type="GO" id="GO:0055085">
    <property type="term" value="P:transmembrane transport"/>
    <property type="evidence" value="ECO:0007669"/>
    <property type="project" value="InterPro"/>
</dbReference>
<evidence type="ECO:0000313" key="10">
    <source>
        <dbReference type="Proteomes" id="UP000000845"/>
    </source>
</evidence>
<comment type="similarity">
    <text evidence="7">Belongs to the binding-protein-dependent transport system permease family.</text>
</comment>
<keyword evidence="5 7" id="KW-1133">Transmembrane helix</keyword>
<dbReference type="STRING" id="526218.Sterm_1525"/>
<dbReference type="EMBL" id="CP001739">
    <property type="protein sequence ID" value="ACZ08384.1"/>
    <property type="molecule type" value="Genomic_DNA"/>
</dbReference>
<dbReference type="InterPro" id="IPR000515">
    <property type="entry name" value="MetI-like"/>
</dbReference>
<comment type="subcellular location">
    <subcellularLocation>
        <location evidence="1 7">Cell membrane</location>
        <topology evidence="1 7">Multi-pass membrane protein</topology>
    </subcellularLocation>
</comment>
<feature type="transmembrane region" description="Helical" evidence="7">
    <location>
        <begin position="261"/>
        <end position="282"/>
    </location>
</feature>
<dbReference type="SUPFAM" id="SSF161098">
    <property type="entry name" value="MetI-like"/>
    <property type="match status" value="1"/>
</dbReference>
<dbReference type="KEGG" id="str:Sterm_1525"/>
<feature type="domain" description="ABC transmembrane type-1" evidence="8">
    <location>
        <begin position="72"/>
        <end position="282"/>
    </location>
</feature>
<evidence type="ECO:0000256" key="5">
    <source>
        <dbReference type="ARBA" id="ARBA00022989"/>
    </source>
</evidence>
<evidence type="ECO:0000313" key="9">
    <source>
        <dbReference type="EMBL" id="ACZ08384.1"/>
    </source>
</evidence>
<evidence type="ECO:0000259" key="8">
    <source>
        <dbReference type="PROSITE" id="PS50928"/>
    </source>
</evidence>
<sequence length="292" mass="33441">MKKHKVYKDTKLAVALLAPSILLIVLLIGYPMIYNFIISFQKIPLNPRLTPKLVGLKNYSTVITDINFYKSLLLTILYTFFSVAGSTVVGLGAAIFVNRNFKFKGTARSLIILPYIVPSISLVFAWKYMFNNIYGIINYMLVDKLHILKEAPLWFDNPTSAFILVVLFSVWKFFPYAFLSFLAILQTLDSTLYEAAEIDGANKWQQFLAITIPCIKPVLMVVITLRTIWVFYMFADVYLLTKKVNILGVYLYEMAFARNDLGKAAAISILLFVIIFSFIIFIRKKVDINEQK</sequence>
<dbReference type="InterPro" id="IPR050809">
    <property type="entry name" value="UgpAE/MalFG_permease"/>
</dbReference>
<feature type="transmembrane region" description="Helical" evidence="7">
    <location>
        <begin position="161"/>
        <end position="185"/>
    </location>
</feature>
<dbReference type="Pfam" id="PF00528">
    <property type="entry name" value="BPD_transp_1"/>
    <property type="match status" value="1"/>
</dbReference>
<dbReference type="HOGENOM" id="CLU_016047_0_3_0"/>
<gene>
    <name evidence="9" type="ordered locus">Sterm_1525</name>
</gene>
<dbReference type="PANTHER" id="PTHR43227:SF7">
    <property type="entry name" value="ARABINOOLIGOSACCHARIDES TRANSPORT SYSTEM PERMEASE PROTEIN ARAP"/>
    <property type="match status" value="1"/>
</dbReference>
<keyword evidence="4 7" id="KW-0812">Transmembrane</keyword>
<keyword evidence="10" id="KW-1185">Reference proteome</keyword>
<organism evidence="9 10">
    <name type="scientific">Sebaldella termitidis (strain ATCC 33386 / NCTC 11300)</name>
    <dbReference type="NCBI Taxonomy" id="526218"/>
    <lineage>
        <taxon>Bacteria</taxon>
        <taxon>Fusobacteriati</taxon>
        <taxon>Fusobacteriota</taxon>
        <taxon>Fusobacteriia</taxon>
        <taxon>Fusobacteriales</taxon>
        <taxon>Leptotrichiaceae</taxon>
        <taxon>Sebaldella</taxon>
    </lineage>
</organism>
<dbReference type="GO" id="GO:0005886">
    <property type="term" value="C:plasma membrane"/>
    <property type="evidence" value="ECO:0007669"/>
    <property type="project" value="UniProtKB-SubCell"/>
</dbReference>
<evidence type="ECO:0000256" key="1">
    <source>
        <dbReference type="ARBA" id="ARBA00004651"/>
    </source>
</evidence>
<feature type="transmembrane region" description="Helical" evidence="7">
    <location>
        <begin position="109"/>
        <end position="130"/>
    </location>
</feature>
<feature type="transmembrane region" description="Helical" evidence="7">
    <location>
        <begin position="218"/>
        <end position="241"/>
    </location>
</feature>